<dbReference type="InterPro" id="IPR011701">
    <property type="entry name" value="MFS"/>
</dbReference>
<reference evidence="9" key="1">
    <citation type="submission" date="2018-07" db="EMBL/GenBank/DDBJ databases">
        <title>Genome assembly of strain Ka43.</title>
        <authorList>
            <person name="Kukolya J."/>
            <person name="Nagy I."/>
            <person name="Horvath B."/>
            <person name="Toth A."/>
        </authorList>
    </citation>
    <scope>NUCLEOTIDE SEQUENCE</scope>
    <source>
        <strain evidence="9">KB43</strain>
    </source>
</reference>
<dbReference type="Gene3D" id="1.20.1250.20">
    <property type="entry name" value="MFS general substrate transporter like domains"/>
    <property type="match status" value="1"/>
</dbReference>
<feature type="transmembrane region" description="Helical" evidence="7">
    <location>
        <begin position="217"/>
        <end position="239"/>
    </location>
</feature>
<feature type="transmembrane region" description="Helical" evidence="7">
    <location>
        <begin position="164"/>
        <end position="185"/>
    </location>
</feature>
<feature type="transmembrane region" description="Helical" evidence="7">
    <location>
        <begin position="251"/>
        <end position="272"/>
    </location>
</feature>
<evidence type="ECO:0000256" key="4">
    <source>
        <dbReference type="ARBA" id="ARBA00022692"/>
    </source>
</evidence>
<evidence type="ECO:0000313" key="10">
    <source>
        <dbReference type="Proteomes" id="UP000652567"/>
    </source>
</evidence>
<dbReference type="AlphaFoldDB" id="A0A928V8F4"/>
<comment type="subcellular location">
    <subcellularLocation>
        <location evidence="1">Cell membrane</location>
        <topology evidence="1">Multi-pass membrane protein</topology>
    </subcellularLocation>
</comment>
<feature type="transmembrane region" description="Helical" evidence="7">
    <location>
        <begin position="103"/>
        <end position="124"/>
    </location>
</feature>
<feature type="transmembrane region" description="Helical" evidence="7">
    <location>
        <begin position="305"/>
        <end position="328"/>
    </location>
</feature>
<evidence type="ECO:0000256" key="6">
    <source>
        <dbReference type="ARBA" id="ARBA00023136"/>
    </source>
</evidence>
<feature type="transmembrane region" description="Helical" evidence="7">
    <location>
        <begin position="369"/>
        <end position="390"/>
    </location>
</feature>
<keyword evidence="6 7" id="KW-0472">Membrane</keyword>
<dbReference type="PANTHER" id="PTHR23517:SF2">
    <property type="entry name" value="MULTIDRUG RESISTANCE PROTEIN MDTH"/>
    <property type="match status" value="1"/>
</dbReference>
<keyword evidence="4 7" id="KW-0812">Transmembrane</keyword>
<dbReference type="EMBL" id="PRDL01000001">
    <property type="protein sequence ID" value="MBE8718622.1"/>
    <property type="molecule type" value="Genomic_DNA"/>
</dbReference>
<proteinExistence type="predicted"/>
<dbReference type="GO" id="GO:0005886">
    <property type="term" value="C:plasma membrane"/>
    <property type="evidence" value="ECO:0007669"/>
    <property type="project" value="UniProtKB-SubCell"/>
</dbReference>
<comment type="caution">
    <text evidence="9">The sequence shown here is derived from an EMBL/GenBank/DDBJ whole genome shotgun (WGS) entry which is preliminary data.</text>
</comment>
<dbReference type="PANTHER" id="PTHR23517">
    <property type="entry name" value="RESISTANCE PROTEIN MDTM, PUTATIVE-RELATED-RELATED"/>
    <property type="match status" value="1"/>
</dbReference>
<gene>
    <name evidence="9" type="ORF">C4F51_15670</name>
</gene>
<dbReference type="InterPro" id="IPR036259">
    <property type="entry name" value="MFS_trans_sf"/>
</dbReference>
<protein>
    <submittedName>
        <fullName evidence="9">MFS transporter</fullName>
    </submittedName>
</protein>
<feature type="transmembrane region" description="Helical" evidence="7">
    <location>
        <begin position="136"/>
        <end position="158"/>
    </location>
</feature>
<evidence type="ECO:0000259" key="8">
    <source>
        <dbReference type="PROSITE" id="PS50850"/>
    </source>
</evidence>
<dbReference type="SUPFAM" id="SSF103473">
    <property type="entry name" value="MFS general substrate transporter"/>
    <property type="match status" value="1"/>
</dbReference>
<dbReference type="RefSeq" id="WP_193911332.1">
    <property type="nucleotide sequence ID" value="NZ_PRDL01000001.1"/>
</dbReference>
<evidence type="ECO:0000256" key="3">
    <source>
        <dbReference type="ARBA" id="ARBA00022475"/>
    </source>
</evidence>
<dbReference type="GO" id="GO:0022857">
    <property type="term" value="F:transmembrane transporter activity"/>
    <property type="evidence" value="ECO:0007669"/>
    <property type="project" value="InterPro"/>
</dbReference>
<name>A0A928V8F4_9GAMM</name>
<feature type="transmembrane region" description="Helical" evidence="7">
    <location>
        <begin position="281"/>
        <end position="299"/>
    </location>
</feature>
<evidence type="ECO:0000313" key="9">
    <source>
        <dbReference type="EMBL" id="MBE8718622.1"/>
    </source>
</evidence>
<feature type="transmembrane region" description="Helical" evidence="7">
    <location>
        <begin position="79"/>
        <end position="97"/>
    </location>
</feature>
<evidence type="ECO:0000256" key="5">
    <source>
        <dbReference type="ARBA" id="ARBA00022989"/>
    </source>
</evidence>
<dbReference type="Pfam" id="PF07690">
    <property type="entry name" value="MFS_1"/>
    <property type="match status" value="1"/>
</dbReference>
<evidence type="ECO:0000256" key="2">
    <source>
        <dbReference type="ARBA" id="ARBA00022448"/>
    </source>
</evidence>
<dbReference type="InterPro" id="IPR020846">
    <property type="entry name" value="MFS_dom"/>
</dbReference>
<feature type="transmembrane region" description="Helical" evidence="7">
    <location>
        <begin position="46"/>
        <end position="67"/>
    </location>
</feature>
<evidence type="ECO:0000256" key="1">
    <source>
        <dbReference type="ARBA" id="ARBA00004651"/>
    </source>
</evidence>
<sequence>MVSSTAPFERRVVFSLASLYAFRMLGLFMLLPVLALYGQDYQHANAFLLGLAMGAYGFSNALLQIPFGVLSDRVGRKPVILAGLLIFAAGSVVAAMADSVYELIAGRFLQGCGAISAAVMALMIDLTSEEKRTRAMATIGASIGVSFSVALVLGPLLASRWGMASIFWLTALLGLVGIYILYRVIPAVQQPAANRRDAGAVLPLLWSTLKQVDLARLNVGIFVLHFVLMASFLVLPLLLEHELEIARDNLWMVYFPLLVGAFIAMLPFIIVAEKKRRMKPVFLLAIALLAAMELLLMLAPDWHFVILPGLFLFFMAFNLLEATLPSWVSKVAPAGAKGTATGIYSSFQFLGAFLGGAAGGAVLHHYGVLAVLLMCALLVLLWFVVALFMAPPRYLASILIPLHGRNGEALAAQLRQVDGVEEVLIITSDQTAWLKVDPRRIDRPTLTAMVEAMPVAGG</sequence>
<dbReference type="PROSITE" id="PS50850">
    <property type="entry name" value="MFS"/>
    <property type="match status" value="1"/>
</dbReference>
<feature type="transmembrane region" description="Helical" evidence="7">
    <location>
        <begin position="12"/>
        <end position="34"/>
    </location>
</feature>
<dbReference type="Proteomes" id="UP000652567">
    <property type="component" value="Unassembled WGS sequence"/>
</dbReference>
<keyword evidence="2" id="KW-0813">Transport</keyword>
<feature type="domain" description="Major facilitator superfamily (MFS) profile" evidence="8">
    <location>
        <begin position="12"/>
        <end position="394"/>
    </location>
</feature>
<keyword evidence="5 7" id="KW-1133">Transmembrane helix</keyword>
<dbReference type="Gene3D" id="3.30.70.100">
    <property type="match status" value="1"/>
</dbReference>
<accession>A0A928V8F4</accession>
<dbReference type="InterPro" id="IPR050171">
    <property type="entry name" value="MFS_Transporters"/>
</dbReference>
<organism evidence="9 10">
    <name type="scientific">Cellvibrio polysaccharolyticus</name>
    <dbReference type="NCBI Taxonomy" id="2082724"/>
    <lineage>
        <taxon>Bacteria</taxon>
        <taxon>Pseudomonadati</taxon>
        <taxon>Pseudomonadota</taxon>
        <taxon>Gammaproteobacteria</taxon>
        <taxon>Cellvibrionales</taxon>
        <taxon>Cellvibrionaceae</taxon>
        <taxon>Cellvibrio</taxon>
    </lineage>
</organism>
<evidence type="ECO:0000256" key="7">
    <source>
        <dbReference type="SAM" id="Phobius"/>
    </source>
</evidence>
<keyword evidence="3" id="KW-1003">Cell membrane</keyword>
<dbReference type="CDD" id="cd17472">
    <property type="entry name" value="MFS_YajR_like"/>
    <property type="match status" value="1"/>
</dbReference>
<feature type="transmembrane region" description="Helical" evidence="7">
    <location>
        <begin position="340"/>
        <end position="363"/>
    </location>
</feature>
<keyword evidence="10" id="KW-1185">Reference proteome</keyword>